<feature type="region of interest" description="Disordered" evidence="1">
    <location>
        <begin position="190"/>
        <end position="217"/>
    </location>
</feature>
<feature type="transmembrane region" description="Helical" evidence="2">
    <location>
        <begin position="167"/>
        <end position="185"/>
    </location>
</feature>
<gene>
    <name evidence="3" type="ORF">AB2U05_17340</name>
</gene>
<feature type="transmembrane region" description="Helical" evidence="2">
    <location>
        <begin position="106"/>
        <end position="128"/>
    </location>
</feature>
<sequence>MSGLSEFRAERRADQQAARAENRADLREERAQARLDAEADRQRREADRRAAEEARDRRRAARSARLGRVSGWVTANPARAFVRFVQACSIVPAVVSQVAALDHAKVYLLLAVLLAAMLEGGAWALVAMGAQAEGERSTHTYRLGAWAAGLVAGGINFAHGWQQYPQHRWVAFVLALSSIGAVWLTDLQTHGGRGPTTAEKKQAKEQAEHARRRAEHHPDVRAVADRLLSAAPFGALSADEAWRIAWEYVHGVTVPGLTAELLARRLNARARVAELSALPAPADMWPGMPDDPFPTLTLPLPSGPSDGVYLDAVPEGLRNASPITTEALEALYGTGSDVSAPNAEEPVDGPSAGAGGNASGAAGERSLDPADLARVRVYAADLATAGKELSTRAVRSLLGCRNDYAVRLRAAVLAERDNSGKENPQ</sequence>
<evidence type="ECO:0008006" key="4">
    <source>
        <dbReference type="Google" id="ProtNLM"/>
    </source>
</evidence>
<organism evidence="3">
    <name type="scientific">Streptomyces sp. Y1</name>
    <dbReference type="NCBI Taxonomy" id="3238634"/>
    <lineage>
        <taxon>Bacteria</taxon>
        <taxon>Bacillati</taxon>
        <taxon>Actinomycetota</taxon>
        <taxon>Actinomycetes</taxon>
        <taxon>Kitasatosporales</taxon>
        <taxon>Streptomycetaceae</taxon>
        <taxon>Streptomyces</taxon>
    </lineage>
</organism>
<keyword evidence="2" id="KW-1133">Transmembrane helix</keyword>
<evidence type="ECO:0000313" key="3">
    <source>
        <dbReference type="EMBL" id="XDQ80093.1"/>
    </source>
</evidence>
<feature type="region of interest" description="Disordered" evidence="1">
    <location>
        <begin position="1"/>
        <end position="57"/>
    </location>
</feature>
<name>A0AB39TLX9_9ACTN</name>
<dbReference type="AlphaFoldDB" id="A0AB39TLX9"/>
<dbReference type="RefSeq" id="WP_369183653.1">
    <property type="nucleotide sequence ID" value="NZ_CP163445.1"/>
</dbReference>
<proteinExistence type="predicted"/>
<dbReference type="EMBL" id="CP163445">
    <property type="protein sequence ID" value="XDQ80093.1"/>
    <property type="molecule type" value="Genomic_DNA"/>
</dbReference>
<feature type="compositionally biased region" description="Basic and acidic residues" evidence="1">
    <location>
        <begin position="198"/>
        <end position="209"/>
    </location>
</feature>
<feature type="region of interest" description="Disordered" evidence="1">
    <location>
        <begin position="335"/>
        <end position="365"/>
    </location>
</feature>
<evidence type="ECO:0000256" key="1">
    <source>
        <dbReference type="SAM" id="MobiDB-lite"/>
    </source>
</evidence>
<keyword evidence="2" id="KW-0812">Transmembrane</keyword>
<feature type="transmembrane region" description="Helical" evidence="2">
    <location>
        <begin position="140"/>
        <end position="161"/>
    </location>
</feature>
<protein>
    <recommendedName>
        <fullName evidence="4">DUF2637 domain-containing protein</fullName>
    </recommendedName>
</protein>
<accession>A0AB39TLX9</accession>
<feature type="compositionally biased region" description="Basic and acidic residues" evidence="1">
    <location>
        <begin position="7"/>
        <end position="56"/>
    </location>
</feature>
<evidence type="ECO:0000256" key="2">
    <source>
        <dbReference type="SAM" id="Phobius"/>
    </source>
</evidence>
<reference evidence="3" key="1">
    <citation type="submission" date="2024-07" db="EMBL/GenBank/DDBJ databases">
        <authorList>
            <person name="Yu S.T."/>
        </authorList>
    </citation>
    <scope>NUCLEOTIDE SEQUENCE</scope>
    <source>
        <strain evidence="3">Y1</strain>
    </source>
</reference>
<keyword evidence="2" id="KW-0472">Membrane</keyword>